<reference evidence="2" key="1">
    <citation type="submission" date="2022-11" db="EMBL/GenBank/DDBJ databases">
        <title>Marilongibacter aestuarii gen. nov., sp. nov., isolated from tidal flat sediment.</title>
        <authorList>
            <person name="Jiayan W."/>
        </authorList>
    </citation>
    <scope>NUCLEOTIDE SEQUENCE</scope>
    <source>
        <strain evidence="2">Z1-6</strain>
    </source>
</reference>
<comment type="caution">
    <text evidence="2">The sequence shown here is derived from an EMBL/GenBank/DDBJ whole genome shotgun (WGS) entry which is preliminary data.</text>
</comment>
<dbReference type="EMBL" id="JAPOHD010000027">
    <property type="protein sequence ID" value="MCY1721532.1"/>
    <property type="molecule type" value="Genomic_DNA"/>
</dbReference>
<gene>
    <name evidence="2" type="ORF">OU798_14345</name>
</gene>
<proteinExistence type="predicted"/>
<evidence type="ECO:0000256" key="1">
    <source>
        <dbReference type="SAM" id="Phobius"/>
    </source>
</evidence>
<name>A0A9X3F861_9BACT</name>
<evidence type="ECO:0000313" key="3">
    <source>
        <dbReference type="Proteomes" id="UP001145087"/>
    </source>
</evidence>
<organism evidence="2 3">
    <name type="scientific">Draconibacterium aestuarii</name>
    <dbReference type="NCBI Taxonomy" id="2998507"/>
    <lineage>
        <taxon>Bacteria</taxon>
        <taxon>Pseudomonadati</taxon>
        <taxon>Bacteroidota</taxon>
        <taxon>Bacteroidia</taxon>
        <taxon>Marinilabiliales</taxon>
        <taxon>Prolixibacteraceae</taxon>
        <taxon>Draconibacterium</taxon>
    </lineage>
</organism>
<dbReference type="AlphaFoldDB" id="A0A9X3F861"/>
<keyword evidence="3" id="KW-1185">Reference proteome</keyword>
<accession>A0A9X3F861</accession>
<dbReference type="Proteomes" id="UP001145087">
    <property type="component" value="Unassembled WGS sequence"/>
</dbReference>
<keyword evidence="1" id="KW-0812">Transmembrane</keyword>
<keyword evidence="1" id="KW-0472">Membrane</keyword>
<evidence type="ECO:0000313" key="2">
    <source>
        <dbReference type="EMBL" id="MCY1721532.1"/>
    </source>
</evidence>
<feature type="transmembrane region" description="Helical" evidence="1">
    <location>
        <begin position="126"/>
        <end position="148"/>
    </location>
</feature>
<feature type="transmembrane region" description="Helical" evidence="1">
    <location>
        <begin position="96"/>
        <end position="120"/>
    </location>
</feature>
<keyword evidence="1" id="KW-1133">Transmembrane helix</keyword>
<sequence length="160" mass="18674">METWSKELNTQIDAKLEGVNDKDLRFYRIEEFKRNITRINSFSNSCPGCKKEMQPIRETVEDIDQAINDVGRKRKDYDQLISQLSKHMQKEHGFYAPYYFTYMYSFFGIVAGAILGYILMNIDPDVKLELFCSGFAIGILPPYIIGYLKDKKIRSAKKLM</sequence>
<protein>
    <submittedName>
        <fullName evidence="2">Uncharacterized protein</fullName>
    </submittedName>
</protein>
<dbReference type="RefSeq" id="WP_343333861.1">
    <property type="nucleotide sequence ID" value="NZ_JAPOHD010000027.1"/>
</dbReference>